<proteinExistence type="predicted"/>
<sequence length="155" mass="16919">MPTAEIPESVSAKGLAALLDVSVRHLSRLSKADIVIRNENGSYPVTANVGRYIAYAVDGERRKAADTSGDRLREQRRLALERDMARDDRKLVDIEEATETLDEVIALVVEAFEALPRRATSDRSAQLKIQAVCDAIRGELADGLSAKASTLRTGK</sequence>
<gene>
    <name evidence="1" type="ORF">GGR04_002471</name>
</gene>
<dbReference type="Proteomes" id="UP000542776">
    <property type="component" value="Unassembled WGS sequence"/>
</dbReference>
<evidence type="ECO:0000313" key="2">
    <source>
        <dbReference type="Proteomes" id="UP000542776"/>
    </source>
</evidence>
<accession>A0A7W6MJT4</accession>
<evidence type="ECO:0000313" key="1">
    <source>
        <dbReference type="EMBL" id="MBB3998623.1"/>
    </source>
</evidence>
<name>A0A7W6MJT4_9HYPH</name>
<keyword evidence="2" id="KW-1185">Reference proteome</keyword>
<organism evidence="1 2">
    <name type="scientific">Aureimonas pseudogalii</name>
    <dbReference type="NCBI Taxonomy" id="1744844"/>
    <lineage>
        <taxon>Bacteria</taxon>
        <taxon>Pseudomonadati</taxon>
        <taxon>Pseudomonadota</taxon>
        <taxon>Alphaproteobacteria</taxon>
        <taxon>Hyphomicrobiales</taxon>
        <taxon>Aurantimonadaceae</taxon>
        <taxon>Aureimonas</taxon>
    </lineage>
</organism>
<reference evidence="1 2" key="1">
    <citation type="submission" date="2020-08" db="EMBL/GenBank/DDBJ databases">
        <title>Genomic Encyclopedia of Type Strains, Phase IV (KMG-IV): sequencing the most valuable type-strain genomes for metagenomic binning, comparative biology and taxonomic classification.</title>
        <authorList>
            <person name="Goeker M."/>
        </authorList>
    </citation>
    <scope>NUCLEOTIDE SEQUENCE [LARGE SCALE GENOMIC DNA]</scope>
    <source>
        <strain evidence="1 2">DSM 102238</strain>
    </source>
</reference>
<dbReference type="RefSeq" id="WP_183200163.1">
    <property type="nucleotide sequence ID" value="NZ_JACIEK010000006.1"/>
</dbReference>
<protein>
    <submittedName>
        <fullName evidence="1">Phage terminase Nu1 subunit (DNA packaging protein)</fullName>
    </submittedName>
</protein>
<dbReference type="EMBL" id="JACIEK010000006">
    <property type="protein sequence ID" value="MBB3998623.1"/>
    <property type="molecule type" value="Genomic_DNA"/>
</dbReference>
<comment type="caution">
    <text evidence="1">The sequence shown here is derived from an EMBL/GenBank/DDBJ whole genome shotgun (WGS) entry which is preliminary data.</text>
</comment>
<dbReference type="AlphaFoldDB" id="A0A7W6MJT4"/>